<reference evidence="1 2" key="1">
    <citation type="submission" date="2023-07" db="EMBL/GenBank/DDBJ databases">
        <title>Genomic Encyclopedia of Type Strains, Phase IV (KMG-IV): sequencing the most valuable type-strain genomes for metagenomic binning, comparative biology and taxonomic classification.</title>
        <authorList>
            <person name="Goeker M."/>
        </authorList>
    </citation>
    <scope>NUCLEOTIDE SEQUENCE [LARGE SCALE GENOMIC DNA]</scope>
    <source>
        <strain evidence="1 2">DSM 14914</strain>
    </source>
</reference>
<sequence length="47" mass="5731">MLFLRYKFYAQLIQLLDLRLVLFNYIQAVVHRYARIQARKCVTLLQS</sequence>
<keyword evidence="2" id="KW-1185">Reference proteome</keyword>
<accession>A0ABU0KW19</accession>
<dbReference type="Proteomes" id="UP001242811">
    <property type="component" value="Unassembled WGS sequence"/>
</dbReference>
<gene>
    <name evidence="1" type="ORF">QOZ95_001800</name>
</gene>
<evidence type="ECO:0000313" key="1">
    <source>
        <dbReference type="EMBL" id="MDQ0493642.1"/>
    </source>
</evidence>
<evidence type="ECO:0000313" key="2">
    <source>
        <dbReference type="Proteomes" id="UP001242811"/>
    </source>
</evidence>
<organism evidence="1 2">
    <name type="scientific">Paenibacillus brasilensis</name>
    <dbReference type="NCBI Taxonomy" id="128574"/>
    <lineage>
        <taxon>Bacteria</taxon>
        <taxon>Bacillati</taxon>
        <taxon>Bacillota</taxon>
        <taxon>Bacilli</taxon>
        <taxon>Bacillales</taxon>
        <taxon>Paenibacillaceae</taxon>
        <taxon>Paenibacillus</taxon>
    </lineage>
</organism>
<comment type="caution">
    <text evidence="1">The sequence shown here is derived from an EMBL/GenBank/DDBJ whole genome shotgun (WGS) entry which is preliminary data.</text>
</comment>
<name>A0ABU0KW19_9BACL</name>
<proteinExistence type="predicted"/>
<dbReference type="EMBL" id="JAUSWA010000008">
    <property type="protein sequence ID" value="MDQ0493642.1"/>
    <property type="molecule type" value="Genomic_DNA"/>
</dbReference>
<protein>
    <submittedName>
        <fullName evidence="1">Uncharacterized protein</fullName>
    </submittedName>
</protein>